<dbReference type="Gene3D" id="3.30.70.1880">
    <property type="entry name" value="Protein of unknown function DUF881"/>
    <property type="match status" value="1"/>
</dbReference>
<comment type="caution">
    <text evidence="3">The sequence shown here is derived from an EMBL/GenBank/DDBJ whole genome shotgun (WGS) entry which is preliminary data.</text>
</comment>
<keyword evidence="2" id="KW-0812">Transmembrane</keyword>
<dbReference type="Pfam" id="PF05949">
    <property type="entry name" value="DUF881"/>
    <property type="match status" value="1"/>
</dbReference>
<feature type="transmembrane region" description="Helical" evidence="2">
    <location>
        <begin position="42"/>
        <end position="65"/>
    </location>
</feature>
<dbReference type="PANTHER" id="PTHR37313:SF1">
    <property type="entry name" value="UPF0749 PROTEIN RV1823"/>
    <property type="match status" value="1"/>
</dbReference>
<dbReference type="EMBL" id="JAJOMB010000007">
    <property type="protein sequence ID" value="MCD5312326.1"/>
    <property type="molecule type" value="Genomic_DNA"/>
</dbReference>
<dbReference type="AlphaFoldDB" id="A0A9X1SUD3"/>
<evidence type="ECO:0000313" key="4">
    <source>
        <dbReference type="Proteomes" id="UP001138997"/>
    </source>
</evidence>
<evidence type="ECO:0000256" key="2">
    <source>
        <dbReference type="SAM" id="Phobius"/>
    </source>
</evidence>
<keyword evidence="2" id="KW-0472">Membrane</keyword>
<comment type="similarity">
    <text evidence="1">Belongs to the UPF0749 family.</text>
</comment>
<gene>
    <name evidence="3" type="ORF">LR394_15570</name>
</gene>
<accession>A0A9X1SUD3</accession>
<dbReference type="InterPro" id="IPR010273">
    <property type="entry name" value="DUF881"/>
</dbReference>
<dbReference type="GO" id="GO:0005886">
    <property type="term" value="C:plasma membrane"/>
    <property type="evidence" value="ECO:0007669"/>
    <property type="project" value="TreeGrafter"/>
</dbReference>
<protein>
    <submittedName>
        <fullName evidence="3">DUF881 domain-containing protein</fullName>
    </submittedName>
</protein>
<proteinExistence type="inferred from homology"/>
<evidence type="ECO:0000313" key="3">
    <source>
        <dbReference type="EMBL" id="MCD5312326.1"/>
    </source>
</evidence>
<reference evidence="3" key="1">
    <citation type="submission" date="2021-11" db="EMBL/GenBank/DDBJ databases">
        <title>Streptomyces corallinus and Kineosporia corallina sp. nov., two new coral-derived marine actinobacteria.</title>
        <authorList>
            <person name="Buangrab K."/>
            <person name="Sutthacheep M."/>
            <person name="Yeemin T."/>
            <person name="Harunari E."/>
            <person name="Igarashi Y."/>
            <person name="Sripreechasak P."/>
            <person name="Kanchanasin P."/>
            <person name="Tanasupawat S."/>
            <person name="Phongsopitanun W."/>
        </authorList>
    </citation>
    <scope>NUCLEOTIDE SEQUENCE</scope>
    <source>
        <strain evidence="3">JCM 31032</strain>
    </source>
</reference>
<organism evidence="3 4">
    <name type="scientific">Kineosporia babensis</name>
    <dbReference type="NCBI Taxonomy" id="499548"/>
    <lineage>
        <taxon>Bacteria</taxon>
        <taxon>Bacillati</taxon>
        <taxon>Actinomycetota</taxon>
        <taxon>Actinomycetes</taxon>
        <taxon>Kineosporiales</taxon>
        <taxon>Kineosporiaceae</taxon>
        <taxon>Kineosporia</taxon>
    </lineage>
</organism>
<keyword evidence="4" id="KW-1185">Reference proteome</keyword>
<sequence>MSERPRPLDASMTLLREVMERPLDPGYAAAAADPKPRTPLRIALTLVLAIVAGAGFAVSVVSIRVPQRESDAVSRELREEIEHRSEAVAEQKQHNAEIAAANAAAQQTLLGTRGAALSRQVQELGALTGELAVHGKGIQVTLDDAPGRDAVGSDPRAATGYDEGVVLDADLQVVVNGLWAAGAEAISINGERLTAISAIRSAGQAILVDFRPLVPPYVISVVGEPGSLQSEFAEGQAGPYVQSLRDNNGIRVDIAAAPELTLPGAGQFVLREAEPISGGRT</sequence>
<keyword evidence="2" id="KW-1133">Transmembrane helix</keyword>
<dbReference type="PANTHER" id="PTHR37313">
    <property type="entry name" value="UPF0749 PROTEIN RV1825"/>
    <property type="match status" value="1"/>
</dbReference>
<dbReference type="RefSeq" id="WP_231442415.1">
    <property type="nucleotide sequence ID" value="NZ_JAJOMB010000007.1"/>
</dbReference>
<evidence type="ECO:0000256" key="1">
    <source>
        <dbReference type="ARBA" id="ARBA00009108"/>
    </source>
</evidence>
<name>A0A9X1SUD3_9ACTN</name>
<dbReference type="Proteomes" id="UP001138997">
    <property type="component" value="Unassembled WGS sequence"/>
</dbReference>